<keyword evidence="3" id="KW-0732">Signal</keyword>
<dbReference type="SMART" id="SM00477">
    <property type="entry name" value="NUC"/>
    <property type="match status" value="1"/>
</dbReference>
<evidence type="ECO:0000256" key="9">
    <source>
        <dbReference type="SAM" id="MobiDB-lite"/>
    </source>
</evidence>
<keyword evidence="12" id="KW-0540">Nuclease</keyword>
<keyword evidence="2 8" id="KW-0645">Protease</keyword>
<gene>
    <name evidence="12" type="ORF">SAMN05444583_11046</name>
</gene>
<dbReference type="SMART" id="SM00892">
    <property type="entry name" value="Endonuclease_NS"/>
    <property type="match status" value="1"/>
</dbReference>
<keyword evidence="4 8" id="KW-0378">Hydrolase</keyword>
<dbReference type="InterPro" id="IPR040255">
    <property type="entry name" value="Non-specific_endonuclease"/>
</dbReference>
<name>A0A1H7QWT4_9NOCA</name>
<organism evidence="12 13">
    <name type="scientific">Rhodococcus maanshanensis</name>
    <dbReference type="NCBI Taxonomy" id="183556"/>
    <lineage>
        <taxon>Bacteria</taxon>
        <taxon>Bacillati</taxon>
        <taxon>Actinomycetota</taxon>
        <taxon>Actinomycetes</taxon>
        <taxon>Mycobacteriales</taxon>
        <taxon>Nocardiaceae</taxon>
        <taxon>Rhodococcus</taxon>
    </lineage>
</organism>
<protein>
    <recommendedName>
        <fullName evidence="8">Serine protease</fullName>
        <ecNumber evidence="8">3.4.21.-</ecNumber>
    </recommendedName>
</protein>
<dbReference type="Gene3D" id="2.40.10.10">
    <property type="entry name" value="Trypsin-like serine proteases"/>
    <property type="match status" value="2"/>
</dbReference>
<evidence type="ECO:0000256" key="5">
    <source>
        <dbReference type="ARBA" id="ARBA00022825"/>
    </source>
</evidence>
<evidence type="ECO:0000259" key="10">
    <source>
        <dbReference type="SMART" id="SM00477"/>
    </source>
</evidence>
<feature type="active site" description="Proton acceptor" evidence="6">
    <location>
        <position position="534"/>
    </location>
</feature>
<dbReference type="InterPro" id="IPR043504">
    <property type="entry name" value="Peptidase_S1_PA_chymotrypsin"/>
</dbReference>
<feature type="region of interest" description="Disordered" evidence="9">
    <location>
        <begin position="1"/>
        <end position="55"/>
    </location>
</feature>
<keyword evidence="5 8" id="KW-0720">Serine protease</keyword>
<dbReference type="GO" id="GO:0008236">
    <property type="term" value="F:serine-type peptidase activity"/>
    <property type="evidence" value="ECO:0007669"/>
    <property type="project" value="UniProtKB-KW"/>
</dbReference>
<keyword evidence="7" id="KW-0479">Metal-binding</keyword>
<feature type="binding site" evidence="7">
    <location>
        <position position="568"/>
    </location>
    <ligand>
        <name>Mg(2+)</name>
        <dbReference type="ChEBI" id="CHEBI:18420"/>
        <note>catalytic</note>
    </ligand>
</feature>
<evidence type="ECO:0000256" key="1">
    <source>
        <dbReference type="ARBA" id="ARBA00008764"/>
    </source>
</evidence>
<feature type="compositionally biased region" description="Basic and acidic residues" evidence="9">
    <location>
        <begin position="25"/>
        <end position="49"/>
    </location>
</feature>
<dbReference type="GO" id="GO:0046872">
    <property type="term" value="F:metal ion binding"/>
    <property type="evidence" value="ECO:0007669"/>
    <property type="project" value="UniProtKB-KW"/>
</dbReference>
<reference evidence="13" key="1">
    <citation type="submission" date="2016-10" db="EMBL/GenBank/DDBJ databases">
        <authorList>
            <person name="Varghese N."/>
            <person name="Submissions S."/>
        </authorList>
    </citation>
    <scope>NUCLEOTIDE SEQUENCE [LARGE SCALE GENOMIC DNA]</scope>
    <source>
        <strain evidence="13">DSM 44675</strain>
    </source>
</reference>
<dbReference type="PANTHER" id="PTHR13966">
    <property type="entry name" value="ENDONUCLEASE RELATED"/>
    <property type="match status" value="1"/>
</dbReference>
<dbReference type="GO" id="GO:0003676">
    <property type="term" value="F:nucleic acid binding"/>
    <property type="evidence" value="ECO:0007669"/>
    <property type="project" value="InterPro"/>
</dbReference>
<evidence type="ECO:0000259" key="11">
    <source>
        <dbReference type="SMART" id="SM00892"/>
    </source>
</evidence>
<keyword evidence="12" id="KW-0255">Endonuclease</keyword>
<dbReference type="OrthoDB" id="104542at2"/>
<accession>A0A1H7QWT4</accession>
<dbReference type="Proteomes" id="UP000198677">
    <property type="component" value="Unassembled WGS sequence"/>
</dbReference>
<dbReference type="GO" id="GO:0004519">
    <property type="term" value="F:endonuclease activity"/>
    <property type="evidence" value="ECO:0007669"/>
    <property type="project" value="UniProtKB-KW"/>
</dbReference>
<dbReference type="GO" id="GO:0006508">
    <property type="term" value="P:proteolysis"/>
    <property type="evidence" value="ECO:0007669"/>
    <property type="project" value="UniProtKB-KW"/>
</dbReference>
<dbReference type="InterPro" id="IPR020821">
    <property type="entry name" value="ENPP1-3/EXOG-like_nuc-like"/>
</dbReference>
<sequence>MTIVTPRPRGGQESGSAAGYTGTFETERRRQAEAAARRARERAQQRGEHVSVLSEPGGVAAADTPERIAKRLDRLSRYYAGEEPSAQPTVDPPETVVEEALNRISDVADVDGSAEVVLEKIINTADFVGVRYLDAGVAASRAVCRVVIRDGRGIDQGFGTGSLVSPALMLTNHHVLPNADTARNSVVEFNFQDGIDGKELPRQTFPLDPGAFFVADRERDFALVAVRGRPELLAPFGFNRLIESEGKSIIGDFVTIVQHPGGAKKQIALRENRIVDVPERFLHYSADTEPGSSGSPVFNDQWEVVALHHASVPAPAHTEFGGVLNEGVRVSRILQHLRGLDLPPAWRRLVDEVSAAERVERVTPAVDLPTSDATWRGQSSREGEVTVQIPLEITVRVGASRSGTSQSVTGGSPPIAVDGSSMQAVGAEPEAISIDPDYRNRGGYDAGFLRVPLPLPEHGGALEAVASPELRYHHFSVVMHRTRALAMFTAVNIDGKQSQDLRREGDRWILDPRLPANQQTGEAVYRDNPLDRGHLVRRLDPAWGPSAKAANDDTFHFTNCSPQHHDFNAGSTLWLGLEDYILNNADNADIAVSVVSGPVLAADDPHYRGVSLPRQFWKAVAMVRQDGELSVTGYLLSQAALLEEFAEGEESFSFGAYRTFQVPVRRIAALTGLGMDAYVAADPLERIEASALPRELIRPQDLIL</sequence>
<dbReference type="PRINTS" id="PR00839">
    <property type="entry name" value="V8PROTEASE"/>
</dbReference>
<dbReference type="InterPro" id="IPR044925">
    <property type="entry name" value="His-Me_finger_sf"/>
</dbReference>
<dbReference type="Pfam" id="PF01223">
    <property type="entry name" value="Endonuclease_NS"/>
    <property type="match status" value="1"/>
</dbReference>
<dbReference type="EMBL" id="FOAW01000010">
    <property type="protein sequence ID" value="SEL51757.1"/>
    <property type="molecule type" value="Genomic_DNA"/>
</dbReference>
<dbReference type="InterPro" id="IPR044929">
    <property type="entry name" value="DNA/RNA_non-sp_Endonuclease_sf"/>
</dbReference>
<dbReference type="EC" id="3.4.21.-" evidence="8"/>
<feature type="domain" description="DNA/RNA non-specific endonuclease/pyrophosphatase/phosphodiesterase" evidence="11">
    <location>
        <begin position="471"/>
        <end position="682"/>
    </location>
</feature>
<evidence type="ECO:0000313" key="12">
    <source>
        <dbReference type="EMBL" id="SEL51757.1"/>
    </source>
</evidence>
<evidence type="ECO:0000256" key="2">
    <source>
        <dbReference type="ARBA" id="ARBA00022670"/>
    </source>
</evidence>
<comment type="similarity">
    <text evidence="1 8">Belongs to the peptidase S1B family.</text>
</comment>
<dbReference type="InterPro" id="IPR001604">
    <property type="entry name" value="Endo_G_ENPP1-like_dom"/>
</dbReference>
<evidence type="ECO:0000256" key="3">
    <source>
        <dbReference type="ARBA" id="ARBA00022729"/>
    </source>
</evidence>
<evidence type="ECO:0000256" key="8">
    <source>
        <dbReference type="RuleBase" id="RU004296"/>
    </source>
</evidence>
<evidence type="ECO:0000256" key="6">
    <source>
        <dbReference type="PIRSR" id="PIRSR640255-1"/>
    </source>
</evidence>
<keyword evidence="13" id="KW-1185">Reference proteome</keyword>
<dbReference type="SUPFAM" id="SSF54060">
    <property type="entry name" value="His-Me finger endonucleases"/>
    <property type="match status" value="1"/>
</dbReference>
<dbReference type="PANTHER" id="PTHR13966:SF5">
    <property type="entry name" value="ENDONUCLEASE G, MITOCHONDRIAL"/>
    <property type="match status" value="1"/>
</dbReference>
<dbReference type="InterPro" id="IPR009003">
    <property type="entry name" value="Peptidase_S1_PA"/>
</dbReference>
<dbReference type="CDD" id="cd00091">
    <property type="entry name" value="NUC"/>
    <property type="match status" value="1"/>
</dbReference>
<dbReference type="InterPro" id="IPR008256">
    <property type="entry name" value="Peptidase_S1B"/>
</dbReference>
<feature type="domain" description="ENPP1-3/EXOG-like endonuclease/phosphodiesterase" evidence="10">
    <location>
        <begin position="472"/>
        <end position="682"/>
    </location>
</feature>
<dbReference type="Gene3D" id="3.40.570.10">
    <property type="entry name" value="Extracellular Endonuclease, subunit A"/>
    <property type="match status" value="1"/>
</dbReference>
<dbReference type="SUPFAM" id="SSF50494">
    <property type="entry name" value="Trypsin-like serine proteases"/>
    <property type="match status" value="1"/>
</dbReference>
<evidence type="ECO:0000256" key="7">
    <source>
        <dbReference type="PIRSR" id="PIRSR640255-2"/>
    </source>
</evidence>
<evidence type="ECO:0000313" key="13">
    <source>
        <dbReference type="Proteomes" id="UP000198677"/>
    </source>
</evidence>
<dbReference type="RefSeq" id="WP_072753584.1">
    <property type="nucleotide sequence ID" value="NZ_FOAW01000010.1"/>
</dbReference>
<dbReference type="Pfam" id="PF13365">
    <property type="entry name" value="Trypsin_2"/>
    <property type="match status" value="1"/>
</dbReference>
<evidence type="ECO:0000256" key="4">
    <source>
        <dbReference type="ARBA" id="ARBA00022801"/>
    </source>
</evidence>
<dbReference type="AlphaFoldDB" id="A0A1H7QWT4"/>
<proteinExistence type="inferred from homology"/>